<reference evidence="6" key="1">
    <citation type="submission" date="2018-12" db="EMBL/GenBank/DDBJ databases">
        <title>Tengunoibacter tsumagoiensis gen. nov., sp. nov., Dictyobacter kobayashii sp. nov., D. alpinus sp. nov., and D. joshuensis sp. nov. and description of Dictyobacteraceae fam. nov. within the order Ktedonobacterales isolated from Tengu-no-mugimeshi.</title>
        <authorList>
            <person name="Wang C.M."/>
            <person name="Zheng Y."/>
            <person name="Sakai Y."/>
            <person name="Toyoda A."/>
            <person name="Minakuchi Y."/>
            <person name="Abe K."/>
            <person name="Yokota A."/>
            <person name="Yabe S."/>
        </authorList>
    </citation>
    <scope>NUCLEOTIDE SEQUENCE [LARGE SCALE GENOMIC DNA]</scope>
    <source>
        <strain evidence="6">Uno11</strain>
    </source>
</reference>
<feature type="domain" description="Transcriptional regulator LacI/GalR-like sensor" evidence="4">
    <location>
        <begin position="7"/>
        <end position="81"/>
    </location>
</feature>
<dbReference type="GO" id="GO:0003700">
    <property type="term" value="F:DNA-binding transcription factor activity"/>
    <property type="evidence" value="ECO:0007669"/>
    <property type="project" value="TreeGrafter"/>
</dbReference>
<dbReference type="Gene3D" id="3.40.50.2300">
    <property type="match status" value="2"/>
</dbReference>
<dbReference type="EMBL" id="BIFS01000002">
    <property type="protein sequence ID" value="GCE24405.1"/>
    <property type="molecule type" value="Genomic_DNA"/>
</dbReference>
<keyword evidence="6" id="KW-1185">Reference proteome</keyword>
<keyword evidence="1" id="KW-0805">Transcription regulation</keyword>
<accession>A0A402AZB7</accession>
<dbReference type="Proteomes" id="UP000287188">
    <property type="component" value="Unassembled WGS sequence"/>
</dbReference>
<comment type="caution">
    <text evidence="5">The sequence shown here is derived from an EMBL/GenBank/DDBJ whole genome shotgun (WGS) entry which is preliminary data.</text>
</comment>
<gene>
    <name evidence="5" type="ORF">KDK_82050</name>
</gene>
<evidence type="ECO:0000313" key="6">
    <source>
        <dbReference type="Proteomes" id="UP000287188"/>
    </source>
</evidence>
<evidence type="ECO:0000256" key="2">
    <source>
        <dbReference type="ARBA" id="ARBA00023125"/>
    </source>
</evidence>
<evidence type="ECO:0000256" key="3">
    <source>
        <dbReference type="ARBA" id="ARBA00023163"/>
    </source>
</evidence>
<protein>
    <recommendedName>
        <fullName evidence="4">Transcriptional regulator LacI/GalR-like sensor domain-containing protein</fullName>
    </recommendedName>
</protein>
<evidence type="ECO:0000313" key="5">
    <source>
        <dbReference type="EMBL" id="GCE24405.1"/>
    </source>
</evidence>
<name>A0A402AZB7_9CHLR</name>
<dbReference type="InterPro" id="IPR028082">
    <property type="entry name" value="Peripla_BP_I"/>
</dbReference>
<sequence length="91" mass="9717">MLTLPDAPSAIVCDSDMLAAGVYKAAYALHLSIPNDLSVAGFDDSLVSRILVPELTTVAIPTDTLGEQTIALLLSVLENKQALHFDALHYH</sequence>
<dbReference type="GO" id="GO:0000976">
    <property type="term" value="F:transcription cis-regulatory region binding"/>
    <property type="evidence" value="ECO:0007669"/>
    <property type="project" value="TreeGrafter"/>
</dbReference>
<keyword evidence="3" id="KW-0804">Transcription</keyword>
<evidence type="ECO:0000259" key="4">
    <source>
        <dbReference type="Pfam" id="PF13377"/>
    </source>
</evidence>
<dbReference type="SUPFAM" id="SSF53822">
    <property type="entry name" value="Periplasmic binding protein-like I"/>
    <property type="match status" value="1"/>
</dbReference>
<proteinExistence type="predicted"/>
<keyword evidence="2" id="KW-0238">DNA-binding</keyword>
<organism evidence="5 6">
    <name type="scientific">Dictyobacter kobayashii</name>
    <dbReference type="NCBI Taxonomy" id="2014872"/>
    <lineage>
        <taxon>Bacteria</taxon>
        <taxon>Bacillati</taxon>
        <taxon>Chloroflexota</taxon>
        <taxon>Ktedonobacteria</taxon>
        <taxon>Ktedonobacterales</taxon>
        <taxon>Dictyobacteraceae</taxon>
        <taxon>Dictyobacter</taxon>
    </lineage>
</organism>
<dbReference type="PANTHER" id="PTHR30146">
    <property type="entry name" value="LACI-RELATED TRANSCRIPTIONAL REPRESSOR"/>
    <property type="match status" value="1"/>
</dbReference>
<evidence type="ECO:0000256" key="1">
    <source>
        <dbReference type="ARBA" id="ARBA00023015"/>
    </source>
</evidence>
<dbReference type="InterPro" id="IPR046335">
    <property type="entry name" value="LacI/GalR-like_sensor"/>
</dbReference>
<dbReference type="PANTHER" id="PTHR30146:SF109">
    <property type="entry name" value="HTH-TYPE TRANSCRIPTIONAL REGULATOR GALS"/>
    <property type="match status" value="1"/>
</dbReference>
<dbReference type="AlphaFoldDB" id="A0A402AZB7"/>
<dbReference type="Pfam" id="PF13377">
    <property type="entry name" value="Peripla_BP_3"/>
    <property type="match status" value="1"/>
</dbReference>